<dbReference type="InterPro" id="IPR028098">
    <property type="entry name" value="Glyco_trans_4-like_N"/>
</dbReference>
<evidence type="ECO:0000259" key="3">
    <source>
        <dbReference type="Pfam" id="PF13439"/>
    </source>
</evidence>
<evidence type="ECO:0000313" key="5">
    <source>
        <dbReference type="Proteomes" id="UP000501926"/>
    </source>
</evidence>
<dbReference type="PANTHER" id="PTHR46401">
    <property type="entry name" value="GLYCOSYLTRANSFERASE WBBK-RELATED"/>
    <property type="match status" value="1"/>
</dbReference>
<dbReference type="SUPFAM" id="SSF53756">
    <property type="entry name" value="UDP-Glycosyltransferase/glycogen phosphorylase"/>
    <property type="match status" value="1"/>
</dbReference>
<sequence length="372" mass="43230">MNKLKIAYIGQRGVPPTFGGIERYVDEIVKRLPRDEVETYTYCRRHYVENNFVDYTKQLFVPSLETKGFEAFSHSFFSAIDSFRHSFDIVHFQALGPSLFSCIPKIKGVKVVVTIHGLDWQRAKWGKGAKAVLKAGDWMAGHTASALISVSKRLKEYYENKYKTDVFFVPIGFSEPKFMEIDEMNRKFGIEPFKYILFLNRLVPEKGIHYLIEAFKGIKRDDFKLVIAGSAFQGDKYVVFIKELAKDDKRIVFTDYVTRDEMHELYSNAYFFALPSELEGMPAVVLEALSHKCPVLISDVEEIMDIVKTENRMYGFAHKNKDVGDIRAQIRFLLDHPELVEEMRQPGYDHVQKEYSWDKAVKMTYDVYKHVI</sequence>
<gene>
    <name evidence="4" type="ORF">KsCSTR_34990</name>
</gene>
<dbReference type="EC" id="2.4.1.-" evidence="4"/>
<dbReference type="RefSeq" id="WP_164995245.1">
    <property type="nucleotide sequence ID" value="NZ_CP049055.1"/>
</dbReference>
<dbReference type="Pfam" id="PF13439">
    <property type="entry name" value="Glyco_transf_4"/>
    <property type="match status" value="1"/>
</dbReference>
<dbReference type="CDD" id="cd03801">
    <property type="entry name" value="GT4_PimA-like"/>
    <property type="match status" value="1"/>
</dbReference>
<evidence type="ECO:0000313" key="4">
    <source>
        <dbReference type="EMBL" id="QII12878.1"/>
    </source>
</evidence>
<dbReference type="Pfam" id="PF00534">
    <property type="entry name" value="Glycos_transf_1"/>
    <property type="match status" value="1"/>
</dbReference>
<dbReference type="EMBL" id="CP049055">
    <property type="protein sequence ID" value="QII12878.1"/>
    <property type="molecule type" value="Genomic_DNA"/>
</dbReference>
<organism evidence="4 5">
    <name type="scientific">Kuenenia stuttgartiensis</name>
    <dbReference type="NCBI Taxonomy" id="174633"/>
    <lineage>
        <taxon>Bacteria</taxon>
        <taxon>Pseudomonadati</taxon>
        <taxon>Planctomycetota</taxon>
        <taxon>Candidatus Brocadiia</taxon>
        <taxon>Candidatus Brocadiales</taxon>
        <taxon>Candidatus Brocadiaceae</taxon>
        <taxon>Candidatus Kuenenia</taxon>
    </lineage>
</organism>
<evidence type="ECO:0000259" key="2">
    <source>
        <dbReference type="Pfam" id="PF00534"/>
    </source>
</evidence>
<dbReference type="PANTHER" id="PTHR46401:SF2">
    <property type="entry name" value="GLYCOSYLTRANSFERASE WBBK-RELATED"/>
    <property type="match status" value="1"/>
</dbReference>
<feature type="domain" description="Glycosyl transferase family 1" evidence="2">
    <location>
        <begin position="182"/>
        <end position="348"/>
    </location>
</feature>
<dbReference type="GO" id="GO:0016757">
    <property type="term" value="F:glycosyltransferase activity"/>
    <property type="evidence" value="ECO:0007669"/>
    <property type="project" value="UniProtKB-KW"/>
</dbReference>
<dbReference type="GO" id="GO:0009103">
    <property type="term" value="P:lipopolysaccharide biosynthetic process"/>
    <property type="evidence" value="ECO:0007669"/>
    <property type="project" value="TreeGrafter"/>
</dbReference>
<dbReference type="Gene3D" id="3.40.50.2000">
    <property type="entry name" value="Glycogen Phosphorylase B"/>
    <property type="match status" value="2"/>
</dbReference>
<reference evidence="4 5" key="1">
    <citation type="submission" date="2020-02" db="EMBL/GenBank/DDBJ databases">
        <title>Newly sequenced genome of strain CSTR1 showed variability in Candidatus Kuenenia stuttgartiensis genomes.</title>
        <authorList>
            <person name="Ding C."/>
            <person name="Adrian L."/>
        </authorList>
    </citation>
    <scope>NUCLEOTIDE SEQUENCE [LARGE SCALE GENOMIC DNA]</scope>
    <source>
        <strain evidence="4 5">CSTR1</strain>
    </source>
</reference>
<accession>A0A6G7GTG7</accession>
<keyword evidence="1 4" id="KW-0808">Transferase</keyword>
<feature type="domain" description="Glycosyltransferase subfamily 4-like N-terminal" evidence="3">
    <location>
        <begin position="18"/>
        <end position="164"/>
    </location>
</feature>
<protein>
    <submittedName>
        <fullName evidence="4">Alpha-D-GlcNAc alpha-1,2-L-rhamnosyltransferase</fullName>
        <ecNumber evidence="4">2.4.1.-</ecNumber>
    </submittedName>
</protein>
<keyword evidence="4" id="KW-0328">Glycosyltransferase</keyword>
<proteinExistence type="predicted"/>
<dbReference type="AlphaFoldDB" id="A0A6G7GTG7"/>
<evidence type="ECO:0000256" key="1">
    <source>
        <dbReference type="ARBA" id="ARBA00022679"/>
    </source>
</evidence>
<dbReference type="InterPro" id="IPR001296">
    <property type="entry name" value="Glyco_trans_1"/>
</dbReference>
<name>A0A6G7GTG7_KUEST</name>
<dbReference type="Proteomes" id="UP000501926">
    <property type="component" value="Chromosome"/>
</dbReference>